<accession>A0A140XFN4</accession>
<dbReference type="EMBL" id="KM366096">
    <property type="protein sequence ID" value="AIT13654.1"/>
    <property type="molecule type" value="Genomic_DNA"/>
</dbReference>
<evidence type="ECO:0000313" key="1">
    <source>
        <dbReference type="EMBL" id="AIT13654.1"/>
    </source>
</evidence>
<protein>
    <submittedName>
        <fullName evidence="1">Uncharacterized protein</fullName>
    </submittedName>
</protein>
<gene>
    <name evidence="1" type="ORF">BP12A_23</name>
</gene>
<proteinExistence type="predicted"/>
<dbReference type="RefSeq" id="YP_009303675.1">
    <property type="nucleotide sequence ID" value="NC_031258.1"/>
</dbReference>
<dbReference type="KEGG" id="vg:29123184"/>
<keyword evidence="2" id="KW-1185">Reference proteome</keyword>
<dbReference type="OrthoDB" id="26308at10239"/>
<dbReference type="Proteomes" id="UP000203052">
    <property type="component" value="Segment"/>
</dbReference>
<sequence length="97" mass="11171">MSNPLTATEILLANLLADEPWCDELPDEFELFVSGDWTDEGKTEGKLDVVKHLPSGRFFECFFTRYGDHWQGYETSFDGCSEVEPYEATVILWKEVK</sequence>
<evidence type="ECO:0000313" key="2">
    <source>
        <dbReference type="Proteomes" id="UP000203052"/>
    </source>
</evidence>
<dbReference type="GeneID" id="29123184"/>
<organism evidence="1 2">
    <name type="scientific">Salmonella phage BP12A</name>
    <dbReference type="NCBI Taxonomy" id="1543199"/>
    <lineage>
        <taxon>Viruses</taxon>
        <taxon>Duplodnaviria</taxon>
        <taxon>Heunggongvirae</taxon>
        <taxon>Uroviricota</taxon>
        <taxon>Caudoviricetes</taxon>
        <taxon>Autographivirales</taxon>
        <taxon>Autotranscriptaviridae</taxon>
        <taxon>Studiervirinae</taxon>
        <taxon>Berlinvirus</taxon>
        <taxon>Berlinvirus BP12A</taxon>
    </lineage>
</organism>
<reference evidence="2" key="1">
    <citation type="submission" date="2014-08" db="EMBL/GenBank/DDBJ databases">
        <authorList>
            <person name="Mandeville R."/>
        </authorList>
    </citation>
    <scope>NUCLEOTIDE SEQUENCE [LARGE SCALE GENOMIC DNA]</scope>
</reference>
<name>A0A140XFN4_9CAUD</name>